<dbReference type="Proteomes" id="UP000266005">
    <property type="component" value="Unassembled WGS sequence"/>
</dbReference>
<evidence type="ECO:0000313" key="6">
    <source>
        <dbReference type="Proteomes" id="UP000266005"/>
    </source>
</evidence>
<dbReference type="GO" id="GO:0016757">
    <property type="term" value="F:glycosyltransferase activity"/>
    <property type="evidence" value="ECO:0007669"/>
    <property type="project" value="UniProtKB-KW"/>
</dbReference>
<dbReference type="CDD" id="cd02526">
    <property type="entry name" value="GT2_RfbF_like"/>
    <property type="match status" value="1"/>
</dbReference>
<evidence type="ECO:0000259" key="4">
    <source>
        <dbReference type="Pfam" id="PF00535"/>
    </source>
</evidence>
<evidence type="ECO:0000313" key="5">
    <source>
        <dbReference type="EMBL" id="RIJ41461.1"/>
    </source>
</evidence>
<dbReference type="EMBL" id="QWGE01000002">
    <property type="protein sequence ID" value="RIJ41461.1"/>
    <property type="molecule type" value="Genomic_DNA"/>
</dbReference>
<keyword evidence="3 5" id="KW-0808">Transferase</keyword>
<evidence type="ECO:0000256" key="1">
    <source>
        <dbReference type="ARBA" id="ARBA00006739"/>
    </source>
</evidence>
<keyword evidence="2" id="KW-0328">Glycosyltransferase</keyword>
<sequence length="283" mass="32511">MQIAAVVVLYRPDADVLLNMASYSMAVEKLYVIDNSEEVSPQFIEEMAKRFPHAVYRSLGENLGMAKALNIAATQALEAGYSWLLMMDQDSKCGVSMIEQLLATLKAQPLNEIGIVAAGYTAAPTSHTEALLEEVNSAITSGSILNLRAYAQVGPFRENLFIDFVDHEYCLRLQVQKYKIIINHAARLSHQLGNQTCHNLFGWRLCTSNHNYLRRYYITRNRLEILHQFKKYFPEFAASEKNKNFVEILKVLAFEKDKLRKLKSFILGYLDFKRRKFGRYNHK</sequence>
<organism evidence="5 6">
    <name type="scientific">Pontibacter oryzae</name>
    <dbReference type="NCBI Taxonomy" id="2304593"/>
    <lineage>
        <taxon>Bacteria</taxon>
        <taxon>Pseudomonadati</taxon>
        <taxon>Bacteroidota</taxon>
        <taxon>Cytophagia</taxon>
        <taxon>Cytophagales</taxon>
        <taxon>Hymenobacteraceae</taxon>
        <taxon>Pontibacter</taxon>
    </lineage>
</organism>
<dbReference type="PANTHER" id="PTHR43179">
    <property type="entry name" value="RHAMNOSYLTRANSFERASE WBBL"/>
    <property type="match status" value="1"/>
</dbReference>
<gene>
    <name evidence="5" type="ORF">D1627_05320</name>
</gene>
<accession>A0A399SE29</accession>
<dbReference type="Gene3D" id="3.90.550.10">
    <property type="entry name" value="Spore Coat Polysaccharide Biosynthesis Protein SpsA, Chain A"/>
    <property type="match status" value="1"/>
</dbReference>
<name>A0A399SE29_9BACT</name>
<comment type="similarity">
    <text evidence="1">Belongs to the glycosyltransferase 2 family.</text>
</comment>
<dbReference type="Pfam" id="PF00535">
    <property type="entry name" value="Glycos_transf_2"/>
    <property type="match status" value="1"/>
</dbReference>
<evidence type="ECO:0000256" key="3">
    <source>
        <dbReference type="ARBA" id="ARBA00022679"/>
    </source>
</evidence>
<dbReference type="InterPro" id="IPR001173">
    <property type="entry name" value="Glyco_trans_2-like"/>
</dbReference>
<dbReference type="InterPro" id="IPR029044">
    <property type="entry name" value="Nucleotide-diphossugar_trans"/>
</dbReference>
<evidence type="ECO:0000256" key="2">
    <source>
        <dbReference type="ARBA" id="ARBA00022676"/>
    </source>
</evidence>
<proteinExistence type="inferred from homology"/>
<protein>
    <submittedName>
        <fullName evidence="5">Glycosyltransferase family 2 protein</fullName>
    </submittedName>
</protein>
<feature type="domain" description="Glycosyltransferase 2-like" evidence="4">
    <location>
        <begin position="26"/>
        <end position="109"/>
    </location>
</feature>
<reference evidence="6" key="1">
    <citation type="submission" date="2018-08" db="EMBL/GenBank/DDBJ databases">
        <title>Mucilaginibacter sp. MYSH2.</title>
        <authorList>
            <person name="Seo T."/>
        </authorList>
    </citation>
    <scope>NUCLEOTIDE SEQUENCE [LARGE SCALE GENOMIC DNA]</scope>
    <source>
        <strain evidence="6">KIRAN</strain>
    </source>
</reference>
<comment type="caution">
    <text evidence="5">The sequence shown here is derived from an EMBL/GenBank/DDBJ whole genome shotgun (WGS) entry which is preliminary data.</text>
</comment>
<dbReference type="SUPFAM" id="SSF53448">
    <property type="entry name" value="Nucleotide-diphospho-sugar transferases"/>
    <property type="match status" value="1"/>
</dbReference>
<dbReference type="AlphaFoldDB" id="A0A399SE29"/>
<dbReference type="PANTHER" id="PTHR43179:SF12">
    <property type="entry name" value="GALACTOFURANOSYLTRANSFERASE GLFT2"/>
    <property type="match status" value="1"/>
</dbReference>
<keyword evidence="6" id="KW-1185">Reference proteome</keyword>